<feature type="domain" description="GP-PDE" evidence="1">
    <location>
        <begin position="3"/>
        <end position="241"/>
    </location>
</feature>
<dbReference type="SUPFAM" id="SSF51695">
    <property type="entry name" value="PLC-like phosphodiesterases"/>
    <property type="match status" value="1"/>
</dbReference>
<dbReference type="InterPro" id="IPR030395">
    <property type="entry name" value="GP_PDE_dom"/>
</dbReference>
<keyword evidence="5" id="KW-1185">Reference proteome</keyword>
<evidence type="ECO:0000313" key="2">
    <source>
        <dbReference type="EMBL" id="QQE76634.1"/>
    </source>
</evidence>
<name>A0A7T5JQR8_9BACL</name>
<dbReference type="Proteomes" id="UP000595847">
    <property type="component" value="Chromosome"/>
</dbReference>
<proteinExistence type="predicted"/>
<sequence>MIPLIYAHRGASGRHPENTMEAFHAARKRRADGIELDVQLSQDDKVVVIHDHRLERTTNGSGAIRDHTWEQLKKLRADKGHGHPQRNRPRRIPSLREVLHTFAPTSLRFCIELKNFFHPQPHLEESVIELIHRYDLAERTVVSSFNFNSLLTVKKLDPRIKTGLLYVGPLQHPWEVGAQYQADELHVPEDQLSPSLVAEAQANGFRVLGWTLDSASRIQAAAQMGVDGIITNYPGRARKALAQLAP</sequence>
<reference evidence="2 4" key="1">
    <citation type="submission" date="2020-12" db="EMBL/GenBank/DDBJ databases">
        <title>strain FJAT-54423T represents a novel species of the genus Brevibacillus.</title>
        <authorList>
            <person name="Tang R."/>
        </authorList>
    </citation>
    <scope>NUCLEOTIDE SEQUENCE [LARGE SCALE GENOMIC DNA]</scope>
    <source>
        <strain evidence="2 4">FJAT-54423</strain>
    </source>
</reference>
<accession>A0A7T5JQR8</accession>
<evidence type="ECO:0000259" key="1">
    <source>
        <dbReference type="PROSITE" id="PS51704"/>
    </source>
</evidence>
<dbReference type="AlphaFoldDB" id="A0A7T5JQR8"/>
<dbReference type="Proteomes" id="UP000677234">
    <property type="component" value="Chromosome"/>
</dbReference>
<dbReference type="PROSITE" id="PS51704">
    <property type="entry name" value="GP_PDE"/>
    <property type="match status" value="1"/>
</dbReference>
<dbReference type="EMBL" id="CP073708">
    <property type="protein sequence ID" value="QUO43707.1"/>
    <property type="molecule type" value="Genomic_DNA"/>
</dbReference>
<gene>
    <name evidence="2" type="ORF">JD108_14085</name>
    <name evidence="3" type="ORF">KDJ56_14030</name>
</gene>
<evidence type="ECO:0000313" key="3">
    <source>
        <dbReference type="EMBL" id="QUO43707.1"/>
    </source>
</evidence>
<dbReference type="PANTHER" id="PTHR46211:SF1">
    <property type="entry name" value="GLYCEROPHOSPHODIESTER PHOSPHODIESTERASE, CYTOPLASMIC"/>
    <property type="match status" value="1"/>
</dbReference>
<dbReference type="InterPro" id="IPR017946">
    <property type="entry name" value="PLC-like_Pdiesterase_TIM-brl"/>
</dbReference>
<dbReference type="KEGG" id="bcop:JD108_14085"/>
<dbReference type="PANTHER" id="PTHR46211">
    <property type="entry name" value="GLYCEROPHOSPHORYL DIESTER PHOSPHODIESTERASE"/>
    <property type="match status" value="1"/>
</dbReference>
<dbReference type="GO" id="GO:0008081">
    <property type="term" value="F:phosphoric diester hydrolase activity"/>
    <property type="evidence" value="ECO:0007669"/>
    <property type="project" value="InterPro"/>
</dbReference>
<evidence type="ECO:0000313" key="5">
    <source>
        <dbReference type="Proteomes" id="UP000677234"/>
    </source>
</evidence>
<evidence type="ECO:0000313" key="4">
    <source>
        <dbReference type="Proteomes" id="UP000595847"/>
    </source>
</evidence>
<dbReference type="EMBL" id="CP066308">
    <property type="protein sequence ID" value="QQE76634.1"/>
    <property type="molecule type" value="Genomic_DNA"/>
</dbReference>
<dbReference type="Pfam" id="PF03009">
    <property type="entry name" value="GDPD"/>
    <property type="match status" value="1"/>
</dbReference>
<dbReference type="Gene3D" id="3.20.20.190">
    <property type="entry name" value="Phosphatidylinositol (PI) phosphodiesterase"/>
    <property type="match status" value="1"/>
</dbReference>
<protein>
    <submittedName>
        <fullName evidence="2">Glycerophosphodiester phosphodiesterase</fullName>
    </submittedName>
</protein>
<reference evidence="3" key="2">
    <citation type="submission" date="2021-04" db="EMBL/GenBank/DDBJ databases">
        <title>Brevibacillus composti FJAT-54423, complete genome.</title>
        <authorList>
            <person name="Tang R."/>
        </authorList>
    </citation>
    <scope>NUCLEOTIDE SEQUENCE</scope>
    <source>
        <strain evidence="3">FJAT-54424</strain>
    </source>
</reference>
<organism evidence="2 4">
    <name type="scientific">Brevibacillus composti</name>
    <dbReference type="NCBI Taxonomy" id="2796470"/>
    <lineage>
        <taxon>Bacteria</taxon>
        <taxon>Bacillati</taxon>
        <taxon>Bacillota</taxon>
        <taxon>Bacilli</taxon>
        <taxon>Bacillales</taxon>
        <taxon>Paenibacillaceae</taxon>
        <taxon>Brevibacillus</taxon>
    </lineage>
</organism>
<dbReference type="GO" id="GO:0006629">
    <property type="term" value="P:lipid metabolic process"/>
    <property type="evidence" value="ECO:0007669"/>
    <property type="project" value="InterPro"/>
</dbReference>